<dbReference type="Gene3D" id="3.40.50.10140">
    <property type="entry name" value="Toll/interleukin-1 receptor homology (TIR) domain"/>
    <property type="match status" value="1"/>
</dbReference>
<dbReference type="AlphaFoldDB" id="A0A5A7R871"/>
<dbReference type="EMBL" id="BKCP01010848">
    <property type="protein sequence ID" value="GER53895.1"/>
    <property type="molecule type" value="Genomic_DNA"/>
</dbReference>
<comment type="caution">
    <text evidence="2">The sequence shown here is derived from an EMBL/GenBank/DDBJ whole genome shotgun (WGS) entry which is preliminary data.</text>
</comment>
<dbReference type="PANTHER" id="PTHR31008:SF16">
    <property type="entry name" value="TOLL-INTERLEUKIN-RESISTANCE (TIR) DOMAIN FAMILY PROTEIN"/>
    <property type="match status" value="1"/>
</dbReference>
<reference evidence="3" key="1">
    <citation type="journal article" date="2019" name="Curr. Biol.">
        <title>Genome Sequence of Striga asiatica Provides Insight into the Evolution of Plant Parasitism.</title>
        <authorList>
            <person name="Yoshida S."/>
            <person name="Kim S."/>
            <person name="Wafula E.K."/>
            <person name="Tanskanen J."/>
            <person name="Kim Y.M."/>
            <person name="Honaas L."/>
            <person name="Yang Z."/>
            <person name="Spallek T."/>
            <person name="Conn C.E."/>
            <person name="Ichihashi Y."/>
            <person name="Cheong K."/>
            <person name="Cui S."/>
            <person name="Der J.P."/>
            <person name="Gundlach H."/>
            <person name="Jiao Y."/>
            <person name="Hori C."/>
            <person name="Ishida J.K."/>
            <person name="Kasahara H."/>
            <person name="Kiba T."/>
            <person name="Kim M.S."/>
            <person name="Koo N."/>
            <person name="Laohavisit A."/>
            <person name="Lee Y.H."/>
            <person name="Lumba S."/>
            <person name="McCourt P."/>
            <person name="Mortimer J.C."/>
            <person name="Mutuku J.M."/>
            <person name="Nomura T."/>
            <person name="Sasaki-Sekimoto Y."/>
            <person name="Seto Y."/>
            <person name="Wang Y."/>
            <person name="Wakatake T."/>
            <person name="Sakakibara H."/>
            <person name="Demura T."/>
            <person name="Yamaguchi S."/>
            <person name="Yoneyama K."/>
            <person name="Manabe R.I."/>
            <person name="Nelson D.C."/>
            <person name="Schulman A.H."/>
            <person name="Timko M.P."/>
            <person name="dePamphilis C.W."/>
            <person name="Choi D."/>
            <person name="Shirasu K."/>
        </authorList>
    </citation>
    <scope>NUCLEOTIDE SEQUENCE [LARGE SCALE GENOMIC DNA]</scope>
    <source>
        <strain evidence="3">cv. UVA1</strain>
    </source>
</reference>
<dbReference type="InterPro" id="IPR000157">
    <property type="entry name" value="TIR_dom"/>
</dbReference>
<dbReference type="PROSITE" id="PS50104">
    <property type="entry name" value="TIR"/>
    <property type="match status" value="1"/>
</dbReference>
<proteinExistence type="predicted"/>
<gene>
    <name evidence="2" type="ORF">STAS_31434</name>
</gene>
<sequence>MQSLVATKFLQRQILTHNKNKNKSSQIFENIVIKKPNSCDVFINHRGTDTKRSFASLLYDHLFHLKIRPFLDNKTMKPGDKLFEKIDTAIKGCKIGVAIFSPRYCESYFCLHELALMTELRKKVIPVFCDVKPAELRVLDNGKMSKEEFERFSLALEEAKYTMGLVFNSQQGNWSDIVRDAADIVVESLEEIEENEEEEEIMLL</sequence>
<keyword evidence="3" id="KW-1185">Reference proteome</keyword>
<feature type="domain" description="TIR" evidence="1">
    <location>
        <begin position="37"/>
        <end position="160"/>
    </location>
</feature>
<dbReference type="InterPro" id="IPR035897">
    <property type="entry name" value="Toll_tir_struct_dom_sf"/>
</dbReference>
<dbReference type="PANTHER" id="PTHR31008">
    <property type="entry name" value="COP1-INTERACTING PROTEIN-RELATED"/>
    <property type="match status" value="1"/>
</dbReference>
<dbReference type="GO" id="GO:0007165">
    <property type="term" value="P:signal transduction"/>
    <property type="evidence" value="ECO:0007669"/>
    <property type="project" value="InterPro"/>
</dbReference>
<name>A0A5A7R871_STRAF</name>
<protein>
    <submittedName>
        <fullName evidence="2">Toll-Interleukin-Resistance domain family protein</fullName>
    </submittedName>
</protein>
<evidence type="ECO:0000259" key="1">
    <source>
        <dbReference type="PROSITE" id="PS50104"/>
    </source>
</evidence>
<dbReference type="OrthoDB" id="6078042at2759"/>
<dbReference type="SMART" id="SM00255">
    <property type="entry name" value="TIR"/>
    <property type="match status" value="1"/>
</dbReference>
<dbReference type="Proteomes" id="UP000325081">
    <property type="component" value="Unassembled WGS sequence"/>
</dbReference>
<accession>A0A5A7R871</accession>
<evidence type="ECO:0000313" key="2">
    <source>
        <dbReference type="EMBL" id="GER53895.1"/>
    </source>
</evidence>
<evidence type="ECO:0000313" key="3">
    <source>
        <dbReference type="Proteomes" id="UP000325081"/>
    </source>
</evidence>
<dbReference type="Pfam" id="PF01582">
    <property type="entry name" value="TIR"/>
    <property type="match status" value="1"/>
</dbReference>
<dbReference type="SUPFAM" id="SSF52200">
    <property type="entry name" value="Toll/Interleukin receptor TIR domain"/>
    <property type="match status" value="1"/>
</dbReference>
<organism evidence="2 3">
    <name type="scientific">Striga asiatica</name>
    <name type="common">Asiatic witchweed</name>
    <name type="synonym">Buchnera asiatica</name>
    <dbReference type="NCBI Taxonomy" id="4170"/>
    <lineage>
        <taxon>Eukaryota</taxon>
        <taxon>Viridiplantae</taxon>
        <taxon>Streptophyta</taxon>
        <taxon>Embryophyta</taxon>
        <taxon>Tracheophyta</taxon>
        <taxon>Spermatophyta</taxon>
        <taxon>Magnoliopsida</taxon>
        <taxon>eudicotyledons</taxon>
        <taxon>Gunneridae</taxon>
        <taxon>Pentapetalae</taxon>
        <taxon>asterids</taxon>
        <taxon>lamiids</taxon>
        <taxon>Lamiales</taxon>
        <taxon>Orobanchaceae</taxon>
        <taxon>Buchnereae</taxon>
        <taxon>Striga</taxon>
    </lineage>
</organism>